<dbReference type="Proteomes" id="UP000628710">
    <property type="component" value="Unassembled WGS sequence"/>
</dbReference>
<keyword evidence="3" id="KW-1185">Reference proteome</keyword>
<organism evidence="2 3">
    <name type="scientific">Marinomonas transparens</name>
    <dbReference type="NCBI Taxonomy" id="2795388"/>
    <lineage>
        <taxon>Bacteria</taxon>
        <taxon>Pseudomonadati</taxon>
        <taxon>Pseudomonadota</taxon>
        <taxon>Gammaproteobacteria</taxon>
        <taxon>Oceanospirillales</taxon>
        <taxon>Oceanospirillaceae</taxon>
        <taxon>Marinomonas</taxon>
    </lineage>
</organism>
<protein>
    <submittedName>
        <fullName evidence="2">Uncharacterized protein</fullName>
    </submittedName>
</protein>
<proteinExistence type="predicted"/>
<comment type="caution">
    <text evidence="2">The sequence shown here is derived from an EMBL/GenBank/DDBJ whole genome shotgun (WGS) entry which is preliminary data.</text>
</comment>
<evidence type="ECO:0000313" key="3">
    <source>
        <dbReference type="Proteomes" id="UP000628710"/>
    </source>
</evidence>
<keyword evidence="1" id="KW-1133">Transmembrane helix</keyword>
<feature type="transmembrane region" description="Helical" evidence="1">
    <location>
        <begin position="55"/>
        <end position="74"/>
    </location>
</feature>
<feature type="transmembrane region" description="Helical" evidence="1">
    <location>
        <begin position="12"/>
        <end position="35"/>
    </location>
</feature>
<dbReference type="EMBL" id="JAEMNX010000022">
    <property type="protein sequence ID" value="MBJ7539267.1"/>
    <property type="molecule type" value="Genomic_DNA"/>
</dbReference>
<keyword evidence="1" id="KW-0812">Transmembrane</keyword>
<evidence type="ECO:0000256" key="1">
    <source>
        <dbReference type="SAM" id="Phobius"/>
    </source>
</evidence>
<dbReference type="RefSeq" id="WP_199469672.1">
    <property type="nucleotide sequence ID" value="NZ_JAEMNX010000022.1"/>
</dbReference>
<gene>
    <name evidence="2" type="ORF">I8J31_16435</name>
</gene>
<accession>A0A934JVY9</accession>
<evidence type="ECO:0000313" key="2">
    <source>
        <dbReference type="EMBL" id="MBJ7539267.1"/>
    </source>
</evidence>
<keyword evidence="1" id="KW-0472">Membrane</keyword>
<reference evidence="2" key="1">
    <citation type="submission" date="2020-12" db="EMBL/GenBank/DDBJ databases">
        <title>Marinomonas arctica sp. nov., a psychrotolerant bacterium isolated from the Arctic.</title>
        <authorList>
            <person name="Zhang Y."/>
        </authorList>
    </citation>
    <scope>NUCLEOTIDE SEQUENCE</scope>
    <source>
        <strain evidence="2">C1424</strain>
    </source>
</reference>
<sequence length="238" mass="27365">MTDKTKKDGLGWAMWCGITASGLYAVGAISILIMNVFYNPPSPSPSMRLNEIGDYLAGAFSPLAFLWLVIGYLMQNSELKLNRISIERQANELESTTKIQLKRERKFFDSNQPIIEIKLFKVSIDESNISIFFSNLGSRATNATFSSQFMNDNILEKIDIDKGSNSLDLFYYDFRNRIEALNLLENDKKELDKITIDYVDSSNLQQRSQLTIYIIKLPTLEYKFEIKIQQYFDGELLD</sequence>
<name>A0A934JVY9_9GAMM</name>
<dbReference type="AlphaFoldDB" id="A0A934JVY9"/>